<evidence type="ECO:0000259" key="14">
    <source>
        <dbReference type="Pfam" id="PF09631"/>
    </source>
</evidence>
<reference evidence="15" key="1">
    <citation type="submission" date="2022-06" db="EMBL/GenBank/DDBJ databases">
        <title>Genome Sequence of Candolleomyces eurysporus.</title>
        <authorList>
            <person name="Buettner E."/>
        </authorList>
    </citation>
    <scope>NUCLEOTIDE SEQUENCE</scope>
    <source>
        <strain evidence="15">VTCC 930004</strain>
    </source>
</reference>
<organism evidence="15 16">
    <name type="scientific">Candolleomyces eurysporus</name>
    <dbReference type="NCBI Taxonomy" id="2828524"/>
    <lineage>
        <taxon>Eukaryota</taxon>
        <taxon>Fungi</taxon>
        <taxon>Dikarya</taxon>
        <taxon>Basidiomycota</taxon>
        <taxon>Agaricomycotina</taxon>
        <taxon>Agaricomycetes</taxon>
        <taxon>Agaricomycetidae</taxon>
        <taxon>Agaricales</taxon>
        <taxon>Agaricineae</taxon>
        <taxon>Psathyrellaceae</taxon>
        <taxon>Candolleomyces</taxon>
    </lineage>
</organism>
<feature type="compositionally biased region" description="Low complexity" evidence="13">
    <location>
        <begin position="202"/>
        <end position="212"/>
    </location>
</feature>
<keyword evidence="7" id="KW-0479">Metal-binding</keyword>
<evidence type="ECO:0000256" key="1">
    <source>
        <dbReference type="ARBA" id="ARBA00001947"/>
    </source>
</evidence>
<dbReference type="InterPro" id="IPR011856">
    <property type="entry name" value="tRNA_endonuc-like_dom_sf"/>
</dbReference>
<dbReference type="NCBIfam" id="TIGR01429">
    <property type="entry name" value="AMP_deaminase"/>
    <property type="match status" value="1"/>
</dbReference>
<evidence type="ECO:0000256" key="2">
    <source>
        <dbReference type="ARBA" id="ARBA00004955"/>
    </source>
</evidence>
<comment type="pathway">
    <text evidence="2">Purine metabolism; IMP biosynthesis via salvage pathway; IMP from AMP: step 1/1.</text>
</comment>
<evidence type="ECO:0000256" key="9">
    <source>
        <dbReference type="ARBA" id="ARBA00022833"/>
    </source>
</evidence>
<dbReference type="GO" id="GO:0005829">
    <property type="term" value="C:cytosol"/>
    <property type="evidence" value="ECO:0007669"/>
    <property type="project" value="TreeGrafter"/>
</dbReference>
<dbReference type="InterPro" id="IPR006329">
    <property type="entry name" value="AMPD"/>
</dbReference>
<dbReference type="FunFam" id="3.20.20.140:FF:000035">
    <property type="entry name" value="Probable amp deaminase"/>
    <property type="match status" value="1"/>
</dbReference>
<keyword evidence="16" id="KW-1185">Reference proteome</keyword>
<keyword evidence="9" id="KW-0862">Zinc</keyword>
<evidence type="ECO:0000256" key="7">
    <source>
        <dbReference type="ARBA" id="ARBA00022723"/>
    </source>
</evidence>
<dbReference type="Pfam" id="PF19326">
    <property type="entry name" value="AMP_deaminase"/>
    <property type="match status" value="1"/>
</dbReference>
<dbReference type="InterPro" id="IPR006650">
    <property type="entry name" value="A/AMP_deam_AS"/>
</dbReference>
<sequence length="1260" mass="144740">MSTRYLCYVECSNVPFRLGNGEITEFTAQNAACLDKAAFNKALRIVHAALAVGTSTRKQESYASLLDKYVSHPLLRTQLEKYCTQVERDAKALGMKATDLRTHEMICTIVYWVCAAAKVHELPDVRIFGQEHGASAKKITDMCAALTKKLAPLRKKIVEETKTATARTPSPTKRAATATPRRSVRQHREILTKESVKKRPAPEATATPTATPSRAVNPEDDDDDAIFFPETPTKKRKLDSSPSKSPSKQLFPTAAASSSRRTLDELPQTPRRSRTAATPKGSPLKKAILPVYEAPDVEMEEAEVSEDDEPYSRTFRRFRPVYQEQRRWSARDPRLRKLMKLGEARKLELFQHPLQPARHPRAEDRRMLVVCTFPNLRMGISGSDPFYEEEEDDRGLKEQLWSGEARATDILNAEQAHLLQAFQKCLDIRDKYMLKSRQRLGDDPRDYDGVFKGVDEKGADVCGVRPDTNLRSLSKTDHPNPGFEKWKIYPEPPPPHWHWKQDQVVSATGQNHAHGDNFDFGKCEIPGPIEGWSFKMDVKGVYQVYDDGKEEKDKPAFDIPDIREYFMDLEYVLSVIADGPTKSFAYRRLKYLASKFTMYSLLNEFQEMADMKRVPHRDFYNVRKVDTHIHHSSSMNQKHLLRFIKSKMKRSPDDVVIFRDGQELTLSQVFESLKLTAYDLSIDTLDMHAHQDSFHRFDKFNLKYNPIGESRLREIFLKTDNYIQGRYLAELTKELMTDLEQSKYQNVEWRISIYGRTPDEWDKLARWVINHKLYSHNVRWLIQIPRLYEVYKANGSVKTFEDIVTNVFRPLFEVTQNPQSHPELHIFLQRVIGFDTVDDESKIERRIHKKFPYPRLWDLPQSPPYSYWIYYMFANMASLNNWRRLRGFNTFVFRPHCGEAGDTDHLTSAFLTSHSISHGILLRKVPALQYLFYLRQIGIAMSPLSNNALFLTYERNPLPDFFKTGLNVSLSTDDPLQFHFTKEPLLEEYSVAAHIYKFPQSSLAELARNSVRQSGFEMEIKRHWLGSNWYLPGAAGNDINKTNVPDIRLAYRHSTLLGELEMIRQASSMKQESAPIVKVTLPTSSLPTIKEPERGEEQAESVREVHIQPTPDAIAAKAMGFRVSTTCLSSSLTAMQSHPSYPILSPYLKKYPTSAASLFQTYNDITYAQEWKDTTVVDLGEEYRRAAIRGRRKIGLEDGGGFAEDFSYVFPCSLSEKFTFEQLQNAFSHLETDQIFLAITSEDASIVYYKLSTGIVKPPV</sequence>
<evidence type="ECO:0000256" key="12">
    <source>
        <dbReference type="ARBA" id="ARBA00078830"/>
    </source>
</evidence>
<dbReference type="Proteomes" id="UP001140091">
    <property type="component" value="Unassembled WGS sequence"/>
</dbReference>
<feature type="compositionally biased region" description="Basic and acidic residues" evidence="13">
    <location>
        <begin position="186"/>
        <end position="201"/>
    </location>
</feature>
<dbReference type="PANTHER" id="PTHR11359">
    <property type="entry name" value="AMP DEAMINASE"/>
    <property type="match status" value="1"/>
</dbReference>
<evidence type="ECO:0000313" key="15">
    <source>
        <dbReference type="EMBL" id="KAJ2922058.1"/>
    </source>
</evidence>
<dbReference type="AlphaFoldDB" id="A0A9W8MAK7"/>
<dbReference type="InterPro" id="IPR036167">
    <property type="entry name" value="tRNA_intron_Endo_cat-like_sf"/>
</dbReference>
<dbReference type="GO" id="GO:0046033">
    <property type="term" value="P:AMP metabolic process"/>
    <property type="evidence" value="ECO:0007669"/>
    <property type="project" value="TreeGrafter"/>
</dbReference>
<dbReference type="GO" id="GO:0005634">
    <property type="term" value="C:nucleus"/>
    <property type="evidence" value="ECO:0007669"/>
    <property type="project" value="UniProtKB-ARBA"/>
</dbReference>
<dbReference type="Gene3D" id="3.20.20.140">
    <property type="entry name" value="Metal-dependent hydrolases"/>
    <property type="match status" value="1"/>
</dbReference>
<dbReference type="GO" id="GO:0032264">
    <property type="term" value="P:IMP salvage"/>
    <property type="evidence" value="ECO:0007669"/>
    <property type="project" value="InterPro"/>
</dbReference>
<feature type="region of interest" description="Disordered" evidence="13">
    <location>
        <begin position="159"/>
        <end position="287"/>
    </location>
</feature>
<comment type="similarity">
    <text evidence="3">Belongs to the SEN15 family.</text>
</comment>
<dbReference type="FunFam" id="4.10.800.20:FF:000001">
    <property type="entry name" value="AMP deaminase"/>
    <property type="match status" value="1"/>
</dbReference>
<keyword evidence="8" id="KW-0378">Hydrolase</keyword>
<evidence type="ECO:0000313" key="16">
    <source>
        <dbReference type="Proteomes" id="UP001140091"/>
    </source>
</evidence>
<evidence type="ECO:0000256" key="13">
    <source>
        <dbReference type="SAM" id="MobiDB-lite"/>
    </source>
</evidence>
<dbReference type="EC" id="3.5.4.6" evidence="5"/>
<evidence type="ECO:0000256" key="6">
    <source>
        <dbReference type="ARBA" id="ARBA00022694"/>
    </source>
</evidence>
<dbReference type="PROSITE" id="PS00485">
    <property type="entry name" value="A_DEAMINASE"/>
    <property type="match status" value="1"/>
</dbReference>
<dbReference type="OrthoDB" id="1723809at2759"/>
<dbReference type="CDD" id="cd01319">
    <property type="entry name" value="AMPD"/>
    <property type="match status" value="1"/>
</dbReference>
<dbReference type="GO" id="GO:0003876">
    <property type="term" value="F:AMP deaminase activity"/>
    <property type="evidence" value="ECO:0007669"/>
    <property type="project" value="UniProtKB-EC"/>
</dbReference>
<dbReference type="Gene3D" id="4.10.800.20">
    <property type="match status" value="1"/>
</dbReference>
<gene>
    <name evidence="15" type="ORF">H1R20_g15032</name>
</gene>
<evidence type="ECO:0000256" key="5">
    <source>
        <dbReference type="ARBA" id="ARBA00012775"/>
    </source>
</evidence>
<evidence type="ECO:0000256" key="8">
    <source>
        <dbReference type="ARBA" id="ARBA00022801"/>
    </source>
</evidence>
<comment type="caution">
    <text evidence="15">The sequence shown here is derived from an EMBL/GenBank/DDBJ whole genome shotgun (WGS) entry which is preliminary data.</text>
</comment>
<comment type="similarity">
    <text evidence="4">Belongs to the metallo-dependent hydrolases superfamily. Adenosine and AMP deaminases family.</text>
</comment>
<evidence type="ECO:0000256" key="4">
    <source>
        <dbReference type="ARBA" id="ARBA00006676"/>
    </source>
</evidence>
<evidence type="ECO:0000256" key="3">
    <source>
        <dbReference type="ARBA" id="ARBA00006091"/>
    </source>
</evidence>
<dbReference type="GO" id="GO:0046872">
    <property type="term" value="F:metal ion binding"/>
    <property type="evidence" value="ECO:0007669"/>
    <property type="project" value="UniProtKB-KW"/>
</dbReference>
<evidence type="ECO:0000256" key="11">
    <source>
        <dbReference type="ARBA" id="ARBA00072037"/>
    </source>
</evidence>
<dbReference type="SUPFAM" id="SSF51556">
    <property type="entry name" value="Metallo-dependent hydrolases"/>
    <property type="match status" value="1"/>
</dbReference>
<keyword evidence="6" id="KW-0819">tRNA processing</keyword>
<dbReference type="Gene3D" id="3.40.1350.10">
    <property type="match status" value="1"/>
</dbReference>
<keyword evidence="10" id="KW-0546">Nucleotide metabolism</keyword>
<dbReference type="Pfam" id="PF09631">
    <property type="entry name" value="Sen15"/>
    <property type="match status" value="1"/>
</dbReference>
<proteinExistence type="inferred from homology"/>
<dbReference type="SUPFAM" id="SSF53032">
    <property type="entry name" value="tRNA-intron endonuclease catalytic domain-like"/>
    <property type="match status" value="1"/>
</dbReference>
<evidence type="ECO:0000256" key="10">
    <source>
        <dbReference type="ARBA" id="ARBA00023080"/>
    </source>
</evidence>
<dbReference type="GO" id="GO:0003676">
    <property type="term" value="F:nucleic acid binding"/>
    <property type="evidence" value="ECO:0007669"/>
    <property type="project" value="InterPro"/>
</dbReference>
<dbReference type="InterPro" id="IPR032466">
    <property type="entry name" value="Metal_Hydrolase"/>
</dbReference>
<dbReference type="InterPro" id="IPR018593">
    <property type="entry name" value="tRNA-endonuc_su_Sen15"/>
</dbReference>
<protein>
    <recommendedName>
        <fullName evidence="11">AMP deaminase</fullName>
        <ecNumber evidence="5">3.5.4.6</ecNumber>
    </recommendedName>
    <alternativeName>
        <fullName evidence="12">Myoadenylate deaminase</fullName>
    </alternativeName>
</protein>
<name>A0A9W8MAK7_9AGAR</name>
<comment type="cofactor">
    <cofactor evidence="1">
        <name>Zn(2+)</name>
        <dbReference type="ChEBI" id="CHEBI:29105"/>
    </cofactor>
</comment>
<dbReference type="GO" id="GO:0006388">
    <property type="term" value="P:tRNA splicing, via endonucleolytic cleavage and ligation"/>
    <property type="evidence" value="ECO:0007669"/>
    <property type="project" value="InterPro"/>
</dbReference>
<feature type="domain" description="tRNA-splicing endonuclease subunit Sen15" evidence="14">
    <location>
        <begin position="1160"/>
        <end position="1258"/>
    </location>
</feature>
<dbReference type="EMBL" id="JANBPK010001518">
    <property type="protein sequence ID" value="KAJ2922058.1"/>
    <property type="molecule type" value="Genomic_DNA"/>
</dbReference>
<dbReference type="PANTHER" id="PTHR11359:SF0">
    <property type="entry name" value="AMP DEAMINASE"/>
    <property type="match status" value="1"/>
</dbReference>
<accession>A0A9W8MAK7</accession>
<feature type="non-terminal residue" evidence="15">
    <location>
        <position position="1260"/>
    </location>
</feature>